<evidence type="ECO:0000259" key="12">
    <source>
        <dbReference type="Pfam" id="PF02852"/>
    </source>
</evidence>
<dbReference type="EMBL" id="JAAEDL010000004">
    <property type="protein sequence ID" value="MBR0680022.1"/>
    <property type="molecule type" value="Genomic_DNA"/>
</dbReference>
<keyword evidence="11" id="KW-0812">Transmembrane</keyword>
<dbReference type="GO" id="GO:0003955">
    <property type="term" value="F:NAD(P)H dehydrogenase (quinone) activity"/>
    <property type="evidence" value="ECO:0007669"/>
    <property type="project" value="TreeGrafter"/>
</dbReference>
<evidence type="ECO:0000256" key="10">
    <source>
        <dbReference type="RuleBase" id="RU003691"/>
    </source>
</evidence>
<evidence type="ECO:0000256" key="3">
    <source>
        <dbReference type="ARBA" id="ARBA00022827"/>
    </source>
</evidence>
<feature type="domain" description="Pyridine nucleotide-disulphide oxidoreductase dimerisation" evidence="12">
    <location>
        <begin position="343"/>
        <end position="450"/>
    </location>
</feature>
<gene>
    <name evidence="14" type="ORF">GXW74_05950</name>
</gene>
<keyword evidence="5 10" id="KW-0560">Oxidoreductase</keyword>
<dbReference type="AlphaFoldDB" id="A0A9X9X8I6"/>
<dbReference type="Proteomes" id="UP001138709">
    <property type="component" value="Unassembled WGS sequence"/>
</dbReference>
<keyword evidence="8" id="KW-0520">NAD</keyword>
<comment type="cofactor">
    <cofactor evidence="8">
        <name>FAD</name>
        <dbReference type="ChEBI" id="CHEBI:57692"/>
    </cofactor>
    <text evidence="8">Binds 1 FAD per subunit.</text>
</comment>
<dbReference type="GO" id="GO:0016668">
    <property type="term" value="F:oxidoreductase activity, acting on a sulfur group of donors, NAD(P) as acceptor"/>
    <property type="evidence" value="ECO:0007669"/>
    <property type="project" value="InterPro"/>
</dbReference>
<reference evidence="14" key="1">
    <citation type="submission" date="2020-01" db="EMBL/GenBank/DDBJ databases">
        <authorList>
            <person name="Rat A."/>
        </authorList>
    </citation>
    <scope>NUCLEOTIDE SEQUENCE</scope>
    <source>
        <strain evidence="14">LMG 31228</strain>
    </source>
</reference>
<protein>
    <submittedName>
        <fullName evidence="14">FAD-dependent oxidoreductase</fullName>
    </submittedName>
</protein>
<dbReference type="Pfam" id="PF07992">
    <property type="entry name" value="Pyr_redox_2"/>
    <property type="match status" value="1"/>
</dbReference>
<feature type="domain" description="FAD/NAD(P)-binding" evidence="13">
    <location>
        <begin position="5"/>
        <end position="307"/>
    </location>
</feature>
<dbReference type="Gene3D" id="3.30.390.30">
    <property type="match status" value="1"/>
</dbReference>
<accession>A0A9X9X8I6</accession>
<dbReference type="InterPro" id="IPR001100">
    <property type="entry name" value="Pyr_nuc-diS_OxRdtase"/>
</dbReference>
<evidence type="ECO:0000256" key="9">
    <source>
        <dbReference type="PIRSR" id="PIRSR000350-4"/>
    </source>
</evidence>
<keyword evidence="6" id="KW-1015">Disulfide bond</keyword>
<dbReference type="Pfam" id="PF02852">
    <property type="entry name" value="Pyr_redox_dim"/>
    <property type="match status" value="1"/>
</dbReference>
<dbReference type="GO" id="GO:0050660">
    <property type="term" value="F:flavin adenine dinucleotide binding"/>
    <property type="evidence" value="ECO:0007669"/>
    <property type="project" value="TreeGrafter"/>
</dbReference>
<dbReference type="InterPro" id="IPR036188">
    <property type="entry name" value="FAD/NAD-bd_sf"/>
</dbReference>
<evidence type="ECO:0000256" key="5">
    <source>
        <dbReference type="ARBA" id="ARBA00023002"/>
    </source>
</evidence>
<keyword evidence="8" id="KW-0547">Nucleotide-binding</keyword>
<dbReference type="SUPFAM" id="SSF55424">
    <property type="entry name" value="FAD/NAD-linked reductases, dimerisation (C-terminal) domain"/>
    <property type="match status" value="1"/>
</dbReference>
<dbReference type="Gene3D" id="3.50.50.60">
    <property type="entry name" value="FAD/NAD(P)-binding domain"/>
    <property type="match status" value="2"/>
</dbReference>
<name>A0A9X9X8I6_9PROT</name>
<dbReference type="RefSeq" id="WP_211845545.1">
    <property type="nucleotide sequence ID" value="NZ_JAAEDL010000004.1"/>
</dbReference>
<feature type="binding site" evidence="8">
    <location>
        <position position="261"/>
    </location>
    <ligand>
        <name>NAD(+)</name>
        <dbReference type="ChEBI" id="CHEBI:57540"/>
    </ligand>
</feature>
<dbReference type="PANTHER" id="PTHR43014:SF2">
    <property type="entry name" value="MERCURIC REDUCTASE"/>
    <property type="match status" value="1"/>
</dbReference>
<evidence type="ECO:0000256" key="2">
    <source>
        <dbReference type="ARBA" id="ARBA00022630"/>
    </source>
</evidence>
<keyword evidence="7 10" id="KW-0676">Redox-active center</keyword>
<evidence type="ECO:0000256" key="1">
    <source>
        <dbReference type="ARBA" id="ARBA00007532"/>
    </source>
</evidence>
<dbReference type="PANTHER" id="PTHR43014">
    <property type="entry name" value="MERCURIC REDUCTASE"/>
    <property type="match status" value="1"/>
</dbReference>
<dbReference type="InterPro" id="IPR016156">
    <property type="entry name" value="FAD/NAD-linked_Rdtase_dimer_sf"/>
</dbReference>
<evidence type="ECO:0000256" key="11">
    <source>
        <dbReference type="SAM" id="Phobius"/>
    </source>
</evidence>
<keyword evidence="2 10" id="KW-0285">Flavoprotein</keyword>
<keyword evidence="11" id="KW-1133">Transmembrane helix</keyword>
<reference evidence="14" key="2">
    <citation type="journal article" date="2021" name="Syst. Appl. Microbiol.">
        <title>Roseomonas hellenica sp. nov., isolated from roots of wild-growing Alkanna tinctoria.</title>
        <authorList>
            <person name="Rat A."/>
            <person name="Naranjo H.D."/>
            <person name="Lebbe L."/>
            <person name="Cnockaert M."/>
            <person name="Krigas N."/>
            <person name="Grigoriadou K."/>
            <person name="Maloupa E."/>
            <person name="Willems A."/>
        </authorList>
    </citation>
    <scope>NUCLEOTIDE SEQUENCE</scope>
    <source>
        <strain evidence="14">LMG 31228</strain>
    </source>
</reference>
<feature type="binding site" evidence="8">
    <location>
        <position position="302"/>
    </location>
    <ligand>
        <name>FAD</name>
        <dbReference type="ChEBI" id="CHEBI:57692"/>
    </ligand>
</feature>
<feature type="binding site" evidence="8">
    <location>
        <position position="50"/>
    </location>
    <ligand>
        <name>FAD</name>
        <dbReference type="ChEBI" id="CHEBI:57692"/>
    </ligand>
</feature>
<organism evidence="14 15">
    <name type="scientific">Neoroseomonas eburnea</name>
    <dbReference type="NCBI Taxonomy" id="1346889"/>
    <lineage>
        <taxon>Bacteria</taxon>
        <taxon>Pseudomonadati</taxon>
        <taxon>Pseudomonadota</taxon>
        <taxon>Alphaproteobacteria</taxon>
        <taxon>Acetobacterales</taxon>
        <taxon>Acetobacteraceae</taxon>
        <taxon>Neoroseomonas</taxon>
    </lineage>
</organism>
<dbReference type="PIRSF" id="PIRSF000350">
    <property type="entry name" value="Mercury_reductase_MerA"/>
    <property type="match status" value="1"/>
</dbReference>
<dbReference type="PRINTS" id="PR00411">
    <property type="entry name" value="PNDRDTASEI"/>
</dbReference>
<proteinExistence type="inferred from homology"/>
<dbReference type="PRINTS" id="PR00368">
    <property type="entry name" value="FADPNR"/>
</dbReference>
<keyword evidence="4" id="KW-0521">NADP</keyword>
<evidence type="ECO:0000259" key="13">
    <source>
        <dbReference type="Pfam" id="PF07992"/>
    </source>
</evidence>
<evidence type="ECO:0000256" key="6">
    <source>
        <dbReference type="ARBA" id="ARBA00023157"/>
    </source>
</evidence>
<sequence length="475" mass="49504">MPDLDVAVIGAGAAGLSVTAIAAGLGLKVALFERGAMGGDCLNFGCVPSKALLAAARAAAEARRAHRFGLRLPEPEIDWDGVREHVAGAIATIAPNDSEERFRAMGATVVRATARFVARDTIEGGGRRFTFRRAVVAAGSAAVVPPIPGLAGLPFLTNESLFSLRERPGHLIILGGGPIGLEMAQAHARLGCRVTVLEAARIAGREEAECLPPLRAALEADGVALHEGARIVAAEPDAQGIAVLLEDGTRIAGTHLLLAVGRAPRLDGLGLEAAGIAHTSRGVTTDLALRSVSNRRVWAAGDIADPQGLGPRAFTHVCSQHAGIIARAMLFRLPAKLSYAALPRVTYTDPEIAQIGPTEAELRAAGREDLTILRWPLAENDRLVAEGRAEGLVKLVTDRKGRLLGASVVGPGAGDMAGMFALMIGRRLPLSALAGAVLPYPTAQEAGKRAASEFYTPKFLAPGTKRIVGLLNRLP</sequence>
<comment type="similarity">
    <text evidence="1 10">Belongs to the class-I pyridine nucleotide-disulfide oxidoreductase family.</text>
</comment>
<evidence type="ECO:0000313" key="15">
    <source>
        <dbReference type="Proteomes" id="UP001138709"/>
    </source>
</evidence>
<keyword evidence="11" id="KW-0472">Membrane</keyword>
<evidence type="ECO:0000256" key="4">
    <source>
        <dbReference type="ARBA" id="ARBA00022857"/>
    </source>
</evidence>
<keyword evidence="3 8" id="KW-0274">FAD</keyword>
<comment type="caution">
    <text evidence="14">The sequence shown here is derived from an EMBL/GenBank/DDBJ whole genome shotgun (WGS) entry which is preliminary data.</text>
</comment>
<dbReference type="InterPro" id="IPR012999">
    <property type="entry name" value="Pyr_OxRdtase_I_AS"/>
</dbReference>
<feature type="binding site" evidence="8">
    <location>
        <position position="198"/>
    </location>
    <ligand>
        <name>NAD(+)</name>
        <dbReference type="ChEBI" id="CHEBI:57540"/>
    </ligand>
</feature>
<evidence type="ECO:0000313" key="14">
    <source>
        <dbReference type="EMBL" id="MBR0680022.1"/>
    </source>
</evidence>
<evidence type="ECO:0000256" key="7">
    <source>
        <dbReference type="ARBA" id="ARBA00023284"/>
    </source>
</evidence>
<keyword evidence="15" id="KW-1185">Reference proteome</keyword>
<feature type="disulfide bond" description="Redox-active" evidence="9">
    <location>
        <begin position="41"/>
        <end position="46"/>
    </location>
</feature>
<evidence type="ECO:0000256" key="8">
    <source>
        <dbReference type="PIRSR" id="PIRSR000350-3"/>
    </source>
</evidence>
<dbReference type="InterPro" id="IPR004099">
    <property type="entry name" value="Pyr_nucl-diS_OxRdtase_dimer"/>
</dbReference>
<dbReference type="InterPro" id="IPR023753">
    <property type="entry name" value="FAD/NAD-binding_dom"/>
</dbReference>
<dbReference type="SUPFAM" id="SSF51905">
    <property type="entry name" value="FAD/NAD(P)-binding domain"/>
    <property type="match status" value="1"/>
</dbReference>
<feature type="binding site" evidence="8">
    <location>
        <begin position="175"/>
        <end position="182"/>
    </location>
    <ligand>
        <name>NAD(+)</name>
        <dbReference type="ChEBI" id="CHEBI:57540"/>
    </ligand>
</feature>
<feature type="transmembrane region" description="Helical" evidence="11">
    <location>
        <begin position="6"/>
        <end position="27"/>
    </location>
</feature>
<dbReference type="PROSITE" id="PS00076">
    <property type="entry name" value="PYRIDINE_REDOX_1"/>
    <property type="match status" value="1"/>
</dbReference>